<gene>
    <name evidence="2" type="ORF">BDN71DRAFT_1593596</name>
</gene>
<dbReference type="InterPro" id="IPR050983">
    <property type="entry name" value="GST_Omega/HSP26"/>
</dbReference>
<dbReference type="GO" id="GO:0005737">
    <property type="term" value="C:cytoplasm"/>
    <property type="evidence" value="ECO:0007669"/>
    <property type="project" value="TreeGrafter"/>
</dbReference>
<sequence length="225" mass="24456">MPQITLYTSKTSPYGHYVEIALREAKAEYTRFEVDLLNKPSWFTEHINRKGENPSSSSNSSPTSSPPPASSPAPTTDLAPVRRAQVRFFIDLVSTKLGPAFSNALLRRGAPGDILAAIDELQPYMPSGEPGDGPFILGGAFSNADAVAAAYFVRVDGCLKRDIGSFPAGEGIATYEILCTSGQYARYRAYLSALVARESVKATFHEELLFAPNNVQYVLSKRAEK</sequence>
<comment type="caution">
    <text evidence="2">The sequence shown here is derived from an EMBL/GenBank/DDBJ whole genome shotgun (WGS) entry which is preliminary data.</text>
</comment>
<dbReference type="Gene3D" id="3.40.30.10">
    <property type="entry name" value="Glutaredoxin"/>
    <property type="match status" value="1"/>
</dbReference>
<dbReference type="PANTHER" id="PTHR43968">
    <property type="match status" value="1"/>
</dbReference>
<keyword evidence="3" id="KW-1185">Reference proteome</keyword>
<proteinExistence type="predicted"/>
<dbReference type="CDD" id="cd00570">
    <property type="entry name" value="GST_N_family"/>
    <property type="match status" value="1"/>
</dbReference>
<evidence type="ECO:0000313" key="3">
    <source>
        <dbReference type="Proteomes" id="UP000807025"/>
    </source>
</evidence>
<evidence type="ECO:0000313" key="2">
    <source>
        <dbReference type="EMBL" id="KAF9489200.1"/>
    </source>
</evidence>
<organism evidence="2 3">
    <name type="scientific">Pleurotus eryngii</name>
    <name type="common">Boletus of the steppes</name>
    <dbReference type="NCBI Taxonomy" id="5323"/>
    <lineage>
        <taxon>Eukaryota</taxon>
        <taxon>Fungi</taxon>
        <taxon>Dikarya</taxon>
        <taxon>Basidiomycota</taxon>
        <taxon>Agaricomycotina</taxon>
        <taxon>Agaricomycetes</taxon>
        <taxon>Agaricomycetidae</taxon>
        <taxon>Agaricales</taxon>
        <taxon>Pleurotineae</taxon>
        <taxon>Pleurotaceae</taxon>
        <taxon>Pleurotus</taxon>
    </lineage>
</organism>
<dbReference type="EMBL" id="MU154679">
    <property type="protein sequence ID" value="KAF9489200.1"/>
    <property type="molecule type" value="Genomic_DNA"/>
</dbReference>
<feature type="compositionally biased region" description="Low complexity" evidence="1">
    <location>
        <begin position="53"/>
        <end position="63"/>
    </location>
</feature>
<protein>
    <recommendedName>
        <fullName evidence="4">Glutathione transferase</fullName>
    </recommendedName>
</protein>
<dbReference type="SUPFAM" id="SSF47616">
    <property type="entry name" value="GST C-terminal domain-like"/>
    <property type="match status" value="1"/>
</dbReference>
<accession>A0A9P5ZKZ5</accession>
<evidence type="ECO:0008006" key="4">
    <source>
        <dbReference type="Google" id="ProtNLM"/>
    </source>
</evidence>
<feature type="region of interest" description="Disordered" evidence="1">
    <location>
        <begin position="47"/>
        <end position="77"/>
    </location>
</feature>
<dbReference type="InterPro" id="IPR036249">
    <property type="entry name" value="Thioredoxin-like_sf"/>
</dbReference>
<evidence type="ECO:0000256" key="1">
    <source>
        <dbReference type="SAM" id="MobiDB-lite"/>
    </source>
</evidence>
<dbReference type="Proteomes" id="UP000807025">
    <property type="component" value="Unassembled WGS sequence"/>
</dbReference>
<dbReference type="OrthoDB" id="202840at2759"/>
<dbReference type="SUPFAM" id="SSF52833">
    <property type="entry name" value="Thioredoxin-like"/>
    <property type="match status" value="1"/>
</dbReference>
<dbReference type="InterPro" id="IPR036282">
    <property type="entry name" value="Glutathione-S-Trfase_C_sf"/>
</dbReference>
<dbReference type="AlphaFoldDB" id="A0A9P5ZKZ5"/>
<reference evidence="2" key="1">
    <citation type="submission" date="2020-11" db="EMBL/GenBank/DDBJ databases">
        <authorList>
            <consortium name="DOE Joint Genome Institute"/>
            <person name="Ahrendt S."/>
            <person name="Riley R."/>
            <person name="Andreopoulos W."/>
            <person name="Labutti K."/>
            <person name="Pangilinan J."/>
            <person name="Ruiz-Duenas F.J."/>
            <person name="Barrasa J.M."/>
            <person name="Sanchez-Garcia M."/>
            <person name="Camarero S."/>
            <person name="Miyauchi S."/>
            <person name="Serrano A."/>
            <person name="Linde D."/>
            <person name="Babiker R."/>
            <person name="Drula E."/>
            <person name="Ayuso-Fernandez I."/>
            <person name="Pacheco R."/>
            <person name="Padilla G."/>
            <person name="Ferreira P."/>
            <person name="Barriuso J."/>
            <person name="Kellner H."/>
            <person name="Castanera R."/>
            <person name="Alfaro M."/>
            <person name="Ramirez L."/>
            <person name="Pisabarro A.G."/>
            <person name="Kuo A."/>
            <person name="Tritt A."/>
            <person name="Lipzen A."/>
            <person name="He G."/>
            <person name="Yan M."/>
            <person name="Ng V."/>
            <person name="Cullen D."/>
            <person name="Martin F."/>
            <person name="Rosso M.-N."/>
            <person name="Henrissat B."/>
            <person name="Hibbett D."/>
            <person name="Martinez A.T."/>
            <person name="Grigoriev I.V."/>
        </authorList>
    </citation>
    <scope>NUCLEOTIDE SEQUENCE</scope>
    <source>
        <strain evidence="2">ATCC 90797</strain>
    </source>
</reference>
<dbReference type="Gene3D" id="1.20.1050.10">
    <property type="match status" value="1"/>
</dbReference>
<name>A0A9P5ZKZ5_PLEER</name>
<dbReference type="CDD" id="cd00299">
    <property type="entry name" value="GST_C_family"/>
    <property type="match status" value="1"/>
</dbReference>
<dbReference type="PANTHER" id="PTHR43968:SF6">
    <property type="entry name" value="GLUTATHIONE S-TRANSFERASE OMEGA"/>
    <property type="match status" value="1"/>
</dbReference>